<dbReference type="EMBL" id="JAYFUM010000017">
    <property type="protein sequence ID" value="MEA5140437.1"/>
    <property type="molecule type" value="Genomic_DNA"/>
</dbReference>
<comment type="caution">
    <text evidence="3">The sequence shown here is derived from an EMBL/GenBank/DDBJ whole genome shotgun (WGS) entry which is preliminary data.</text>
</comment>
<sequence length="412" mass="48647">MKKVFDFTSFIKISLSCLLLLCYQQTTKAQWWVDTEKAEKERSKGMLLLTTEVQIEATQAINHMYNFKFYEAEREFNYLKVKYPEHPLPDFLLGLMEWWKIVPNTENVIYDERCLEYMDKSIEKAEKIWDDSENPEAAFFMAAAYAFKGRLHSERKHWTKATFAAKNALKYLDRSRSFSDFSPELMFGDGLYNYYFYYVKENYAMLRPVLWLFPKGDKAKGIAQLEKVSYNAFYTRTEARYFLLQIYGLENMNDKALNLAKYTYETYPDNPFFQRFYARCAFVSGRVPEAKALAKGILQKIDEHYPGYEGVSGRYASYILAYYAFNYDRDYAQAKIYYQKTIDFAVLTGTTNSGYYLSSMIALGRISLQEQDYDKAIEYFKQVIDDSDRKSPQRDEAKKLLTEAKKARRKKK</sequence>
<proteinExistence type="predicted"/>
<accession>A0ABU5QD02</accession>
<feature type="repeat" description="TPR" evidence="1">
    <location>
        <begin position="357"/>
        <end position="390"/>
    </location>
</feature>
<keyword evidence="4" id="KW-1185">Reference proteome</keyword>
<dbReference type="PROSITE" id="PS50005">
    <property type="entry name" value="TPR"/>
    <property type="match status" value="1"/>
</dbReference>
<dbReference type="RefSeq" id="WP_323297591.1">
    <property type="nucleotide sequence ID" value="NZ_JAYFUM010000017.1"/>
</dbReference>
<protein>
    <submittedName>
        <fullName evidence="3">Tetratricopeptide repeat protein</fullName>
    </submittedName>
</protein>
<evidence type="ECO:0000256" key="1">
    <source>
        <dbReference type="PROSITE-ProRule" id="PRU00339"/>
    </source>
</evidence>
<dbReference type="Proteomes" id="UP001302949">
    <property type="component" value="Unassembled WGS sequence"/>
</dbReference>
<name>A0ABU5QD02_9BACT</name>
<dbReference type="InterPro" id="IPR011990">
    <property type="entry name" value="TPR-like_helical_dom_sf"/>
</dbReference>
<dbReference type="Gene3D" id="1.25.40.10">
    <property type="entry name" value="Tetratricopeptide repeat domain"/>
    <property type="match status" value="1"/>
</dbReference>
<dbReference type="SUPFAM" id="SSF48452">
    <property type="entry name" value="TPR-like"/>
    <property type="match status" value="2"/>
</dbReference>
<feature type="region of interest" description="Disordered" evidence="2">
    <location>
        <begin position="387"/>
        <end position="412"/>
    </location>
</feature>
<evidence type="ECO:0000313" key="3">
    <source>
        <dbReference type="EMBL" id="MEA5140437.1"/>
    </source>
</evidence>
<organism evidence="3 4">
    <name type="scientific">Arcicella rigui</name>
    <dbReference type="NCBI Taxonomy" id="797020"/>
    <lineage>
        <taxon>Bacteria</taxon>
        <taxon>Pseudomonadati</taxon>
        <taxon>Bacteroidota</taxon>
        <taxon>Cytophagia</taxon>
        <taxon>Cytophagales</taxon>
        <taxon>Flectobacillaceae</taxon>
        <taxon>Arcicella</taxon>
    </lineage>
</organism>
<feature type="compositionally biased region" description="Basic and acidic residues" evidence="2">
    <location>
        <begin position="387"/>
        <end position="405"/>
    </location>
</feature>
<dbReference type="InterPro" id="IPR019734">
    <property type="entry name" value="TPR_rpt"/>
</dbReference>
<gene>
    <name evidence="3" type="ORF">VB248_14895</name>
</gene>
<keyword evidence="1" id="KW-0802">TPR repeat</keyword>
<evidence type="ECO:0000313" key="4">
    <source>
        <dbReference type="Proteomes" id="UP001302949"/>
    </source>
</evidence>
<evidence type="ECO:0000256" key="2">
    <source>
        <dbReference type="SAM" id="MobiDB-lite"/>
    </source>
</evidence>
<reference evidence="3 4" key="1">
    <citation type="submission" date="2023-12" db="EMBL/GenBank/DDBJ databases">
        <title>Novel species of the genus Arcicella isolated from rivers.</title>
        <authorList>
            <person name="Lu H."/>
        </authorList>
    </citation>
    <scope>NUCLEOTIDE SEQUENCE [LARGE SCALE GENOMIC DNA]</scope>
    <source>
        <strain evidence="3 4">KCTC 23307</strain>
    </source>
</reference>